<gene>
    <name evidence="1" type="ORF">DPMN_141305</name>
</gene>
<dbReference type="EMBL" id="JAIWYP010000006">
    <property type="protein sequence ID" value="KAH3812862.1"/>
    <property type="molecule type" value="Genomic_DNA"/>
</dbReference>
<reference evidence="1" key="2">
    <citation type="submission" date="2020-11" db="EMBL/GenBank/DDBJ databases">
        <authorList>
            <person name="McCartney M.A."/>
            <person name="Auch B."/>
            <person name="Kono T."/>
            <person name="Mallez S."/>
            <person name="Becker A."/>
            <person name="Gohl D.M."/>
            <person name="Silverstein K.A.T."/>
            <person name="Koren S."/>
            <person name="Bechman K.B."/>
            <person name="Herman A."/>
            <person name="Abrahante J.E."/>
            <person name="Garbe J."/>
        </authorList>
    </citation>
    <scope>NUCLEOTIDE SEQUENCE</scope>
    <source>
        <strain evidence="1">Duluth1</strain>
        <tissue evidence="1">Whole animal</tissue>
    </source>
</reference>
<dbReference type="Proteomes" id="UP000828390">
    <property type="component" value="Unassembled WGS sequence"/>
</dbReference>
<comment type="caution">
    <text evidence="1">The sequence shown here is derived from an EMBL/GenBank/DDBJ whole genome shotgun (WGS) entry which is preliminary data.</text>
</comment>
<keyword evidence="2" id="KW-1185">Reference proteome</keyword>
<reference evidence="1" key="1">
    <citation type="journal article" date="2019" name="bioRxiv">
        <title>The Genome of the Zebra Mussel, Dreissena polymorpha: A Resource for Invasive Species Research.</title>
        <authorList>
            <person name="McCartney M.A."/>
            <person name="Auch B."/>
            <person name="Kono T."/>
            <person name="Mallez S."/>
            <person name="Zhang Y."/>
            <person name="Obille A."/>
            <person name="Becker A."/>
            <person name="Abrahante J.E."/>
            <person name="Garbe J."/>
            <person name="Badalamenti J.P."/>
            <person name="Herman A."/>
            <person name="Mangelson H."/>
            <person name="Liachko I."/>
            <person name="Sullivan S."/>
            <person name="Sone E.D."/>
            <person name="Koren S."/>
            <person name="Silverstein K.A.T."/>
            <person name="Beckman K.B."/>
            <person name="Gohl D.M."/>
        </authorList>
    </citation>
    <scope>NUCLEOTIDE SEQUENCE</scope>
    <source>
        <strain evidence="1">Duluth1</strain>
        <tissue evidence="1">Whole animal</tissue>
    </source>
</reference>
<proteinExistence type="predicted"/>
<evidence type="ECO:0000313" key="1">
    <source>
        <dbReference type="EMBL" id="KAH3812862.1"/>
    </source>
</evidence>
<accession>A0A9D4G9Q5</accession>
<protein>
    <submittedName>
        <fullName evidence="1">Uncharacterized protein</fullName>
    </submittedName>
</protein>
<dbReference type="AlphaFoldDB" id="A0A9D4G9Q5"/>
<evidence type="ECO:0000313" key="2">
    <source>
        <dbReference type="Proteomes" id="UP000828390"/>
    </source>
</evidence>
<sequence length="103" mass="11683">MSFGGGQAVPESWSVYRMIHLLDSAGVQLDSSTLTDLYSKAGQLLWAWLMIFRMLPQVELPFLMQTLISGSDNCWACKSQLLLLYTTIYDTHIIKCVPCFLFL</sequence>
<organism evidence="1 2">
    <name type="scientific">Dreissena polymorpha</name>
    <name type="common">Zebra mussel</name>
    <name type="synonym">Mytilus polymorpha</name>
    <dbReference type="NCBI Taxonomy" id="45954"/>
    <lineage>
        <taxon>Eukaryota</taxon>
        <taxon>Metazoa</taxon>
        <taxon>Spiralia</taxon>
        <taxon>Lophotrochozoa</taxon>
        <taxon>Mollusca</taxon>
        <taxon>Bivalvia</taxon>
        <taxon>Autobranchia</taxon>
        <taxon>Heteroconchia</taxon>
        <taxon>Euheterodonta</taxon>
        <taxon>Imparidentia</taxon>
        <taxon>Neoheterodontei</taxon>
        <taxon>Myida</taxon>
        <taxon>Dreissenoidea</taxon>
        <taxon>Dreissenidae</taxon>
        <taxon>Dreissena</taxon>
    </lineage>
</organism>
<name>A0A9D4G9Q5_DREPO</name>